<dbReference type="InterPro" id="IPR011701">
    <property type="entry name" value="MFS"/>
</dbReference>
<dbReference type="Pfam" id="PF07690">
    <property type="entry name" value="MFS_1"/>
    <property type="match status" value="1"/>
</dbReference>
<dbReference type="Proteomes" id="UP000540412">
    <property type="component" value="Unassembled WGS sequence"/>
</dbReference>
<feature type="transmembrane region" description="Helical" evidence="5">
    <location>
        <begin position="95"/>
        <end position="117"/>
    </location>
</feature>
<evidence type="ECO:0000256" key="1">
    <source>
        <dbReference type="ARBA" id="ARBA00004651"/>
    </source>
</evidence>
<dbReference type="Gene3D" id="1.20.1250.20">
    <property type="entry name" value="MFS general substrate transporter like domains"/>
    <property type="match status" value="1"/>
</dbReference>
<keyword evidence="2 5" id="KW-0812">Transmembrane</keyword>
<evidence type="ECO:0000256" key="3">
    <source>
        <dbReference type="ARBA" id="ARBA00022989"/>
    </source>
</evidence>
<feature type="transmembrane region" description="Helical" evidence="5">
    <location>
        <begin position="293"/>
        <end position="311"/>
    </location>
</feature>
<reference evidence="7 8" key="1">
    <citation type="submission" date="2020-08" db="EMBL/GenBank/DDBJ databases">
        <title>Sequencing the genomes of 1000 actinobacteria strains.</title>
        <authorList>
            <person name="Klenk H.-P."/>
        </authorList>
    </citation>
    <scope>NUCLEOTIDE SEQUENCE [LARGE SCALE GENOMIC DNA]</scope>
    <source>
        <strain evidence="7 8">DSM 43582</strain>
    </source>
</reference>
<dbReference type="AlphaFoldDB" id="A0A7W9UL24"/>
<feature type="transmembrane region" description="Helical" evidence="5">
    <location>
        <begin position="129"/>
        <end position="147"/>
    </location>
</feature>
<feature type="transmembrane region" description="Helical" evidence="5">
    <location>
        <begin position="269"/>
        <end position="287"/>
    </location>
</feature>
<feature type="transmembrane region" description="Helical" evidence="5">
    <location>
        <begin position="41"/>
        <end position="59"/>
    </location>
</feature>
<sequence>MTRSQRFVLALVCAVAVSTIYAIQPVLATAGTGLGLGHESLGALVAAGQIGYVAGLILLVPLGDVVNRRRLITVQLLLTALGAAVVAFAPNGGVAVAGLAVAGLFAVVVQVTVAYVAAVSAPGERGRNIGAVTSGVVLGILGVRILAGLLGDTAGWRAVYAVLAVCCVALALTVRAVLGPDRGTPGARYGRVLASMGRLARTDRLFLNRGLITFFLFASFGTLWSGLALPLGAAPWHFGTTQIGLFGLAGLAGALGAARAGRGADSGHAQAITGTALAVLTASWLLIARAETTLWLLVAGIVLLDFAVQAVHVGSQHLLTAAHPDRAGSVIGAYMAFYSLGSALGAITTTWAYSVWGWQGSCWFGAAYSASALALWGLGQATRSVATGSAPPRRESPVRC</sequence>
<keyword evidence="4 5" id="KW-0472">Membrane</keyword>
<feature type="transmembrane region" description="Helical" evidence="5">
    <location>
        <begin position="71"/>
        <end position="89"/>
    </location>
</feature>
<evidence type="ECO:0000313" key="7">
    <source>
        <dbReference type="EMBL" id="MBB5916230.1"/>
    </source>
</evidence>
<dbReference type="CDD" id="cd17324">
    <property type="entry name" value="MFS_NepI_like"/>
    <property type="match status" value="1"/>
</dbReference>
<evidence type="ECO:0000256" key="5">
    <source>
        <dbReference type="SAM" id="Phobius"/>
    </source>
</evidence>
<dbReference type="GO" id="GO:0022857">
    <property type="term" value="F:transmembrane transporter activity"/>
    <property type="evidence" value="ECO:0007669"/>
    <property type="project" value="InterPro"/>
</dbReference>
<dbReference type="SUPFAM" id="SSF103473">
    <property type="entry name" value="MFS general substrate transporter"/>
    <property type="match status" value="1"/>
</dbReference>
<protein>
    <submittedName>
        <fullName evidence="7">Putative MFS family arabinose efflux permease</fullName>
    </submittedName>
</protein>
<evidence type="ECO:0000259" key="6">
    <source>
        <dbReference type="PROSITE" id="PS50850"/>
    </source>
</evidence>
<keyword evidence="8" id="KW-1185">Reference proteome</keyword>
<evidence type="ECO:0000256" key="4">
    <source>
        <dbReference type="ARBA" id="ARBA00023136"/>
    </source>
</evidence>
<dbReference type="PANTHER" id="PTHR42910:SF1">
    <property type="entry name" value="MAJOR FACILITATOR SUPERFAMILY (MFS) PROFILE DOMAIN-CONTAINING PROTEIN"/>
    <property type="match status" value="1"/>
</dbReference>
<comment type="subcellular location">
    <subcellularLocation>
        <location evidence="1">Cell membrane</location>
        <topology evidence="1">Multi-pass membrane protein</topology>
    </subcellularLocation>
</comment>
<feature type="domain" description="Major facilitator superfamily (MFS) profile" evidence="6">
    <location>
        <begin position="5"/>
        <end position="383"/>
    </location>
</feature>
<keyword evidence="3 5" id="KW-1133">Transmembrane helix</keyword>
<comment type="caution">
    <text evidence="7">The sequence shown here is derived from an EMBL/GenBank/DDBJ whole genome shotgun (WGS) entry which is preliminary data.</text>
</comment>
<feature type="transmembrane region" description="Helical" evidence="5">
    <location>
        <begin position="331"/>
        <end position="352"/>
    </location>
</feature>
<feature type="transmembrane region" description="Helical" evidence="5">
    <location>
        <begin position="236"/>
        <end position="257"/>
    </location>
</feature>
<organism evidence="7 8">
    <name type="scientific">Nocardia transvalensis</name>
    <dbReference type="NCBI Taxonomy" id="37333"/>
    <lineage>
        <taxon>Bacteria</taxon>
        <taxon>Bacillati</taxon>
        <taxon>Actinomycetota</taxon>
        <taxon>Actinomycetes</taxon>
        <taxon>Mycobacteriales</taxon>
        <taxon>Nocardiaceae</taxon>
        <taxon>Nocardia</taxon>
    </lineage>
</organism>
<accession>A0A7W9UL24</accession>
<evidence type="ECO:0000256" key="2">
    <source>
        <dbReference type="ARBA" id="ARBA00022692"/>
    </source>
</evidence>
<feature type="transmembrane region" description="Helical" evidence="5">
    <location>
        <begin position="358"/>
        <end position="378"/>
    </location>
</feature>
<dbReference type="PROSITE" id="PS50850">
    <property type="entry name" value="MFS"/>
    <property type="match status" value="1"/>
</dbReference>
<dbReference type="GO" id="GO:0005886">
    <property type="term" value="C:plasma membrane"/>
    <property type="evidence" value="ECO:0007669"/>
    <property type="project" value="UniProtKB-SubCell"/>
</dbReference>
<name>A0A7W9UL24_9NOCA</name>
<feature type="transmembrane region" description="Helical" evidence="5">
    <location>
        <begin position="159"/>
        <end position="178"/>
    </location>
</feature>
<dbReference type="RefSeq" id="WP_051163068.1">
    <property type="nucleotide sequence ID" value="NZ_JACHIT010000002.1"/>
</dbReference>
<proteinExistence type="predicted"/>
<dbReference type="InterPro" id="IPR020846">
    <property type="entry name" value="MFS_dom"/>
</dbReference>
<evidence type="ECO:0000313" key="8">
    <source>
        <dbReference type="Proteomes" id="UP000540412"/>
    </source>
</evidence>
<gene>
    <name evidence="7" type="ORF">BJY24_005142</name>
</gene>
<dbReference type="PANTHER" id="PTHR42910">
    <property type="entry name" value="TRANSPORTER SCO4007-RELATED"/>
    <property type="match status" value="1"/>
</dbReference>
<dbReference type="EMBL" id="JACHIT010000002">
    <property type="protein sequence ID" value="MBB5916230.1"/>
    <property type="molecule type" value="Genomic_DNA"/>
</dbReference>
<feature type="transmembrane region" description="Helical" evidence="5">
    <location>
        <begin position="206"/>
        <end position="224"/>
    </location>
</feature>
<dbReference type="InterPro" id="IPR036259">
    <property type="entry name" value="MFS_trans_sf"/>
</dbReference>